<dbReference type="SUPFAM" id="SSF56059">
    <property type="entry name" value="Glutathione synthetase ATP-binding domain-like"/>
    <property type="match status" value="1"/>
</dbReference>
<proteinExistence type="predicted"/>
<dbReference type="InterPro" id="IPR013815">
    <property type="entry name" value="ATP_grasp_subdomain_1"/>
</dbReference>
<organism evidence="2">
    <name type="scientific">Gracilinema caldarium</name>
    <dbReference type="NCBI Taxonomy" id="215591"/>
    <lineage>
        <taxon>Bacteria</taxon>
        <taxon>Pseudomonadati</taxon>
        <taxon>Spirochaetota</taxon>
        <taxon>Spirochaetia</taxon>
        <taxon>Spirochaetales</taxon>
        <taxon>Breznakiellaceae</taxon>
        <taxon>Gracilinema</taxon>
    </lineage>
</organism>
<protein>
    <submittedName>
        <fullName evidence="2">Pyruvate, phosphate dikinase</fullName>
    </submittedName>
</protein>
<dbReference type="AlphaFoldDB" id="A0A7C3E8R1"/>
<keyword evidence="2" id="KW-0670">Pyruvate</keyword>
<evidence type="ECO:0000313" key="2">
    <source>
        <dbReference type="EMBL" id="HFH30651.1"/>
    </source>
</evidence>
<sequence length="899" mass="102069">MESPQQGSPFSTGLPHLDTTLQGLLPGDNLVWEIESVDHYQYFIKPFVESALTQEKSLIYFHFSGEKPLLQESGRIRMVTLDPLRGFEHFVSDIVDVIEAYADRAWYVFDCLSPLAKVWYSDRMMANFFMVVCPFVLRLQSLAYFAIYKHLHSNHATDTIYGTAQIIIELWNYQGVYYLQPHRVEHRFSPTLYMLHLVKDDGSLEPITNSARTADVVARVKQPLLNFTIQRFGPWTASYHEAEGIIEALNRGDPKEAEAKALFERLLHMVITRQTSFLPLARKYFTLPFLTDVLKRLIGSGLIGGKARGILLAQLILKGSHPRWSTLLESHDSFFIGSDVFYTFVIQNNCWWLRRKRGTMDEILANARIARERILKGNFLEYIVLQFREMLEYFGQAPIIVRSSSIQEDSYGNAFSGKYESVFCANQGNLDERLAAFLDAVRQVYASSLSEDALMYRLHHGLLHEDEQMALIVQRVSGDVWGSYFFPPAAGVGFSYNPFVWERSIDPHAGVLRLAFGLGTRAVDRLDDDYIRIVALNAPLSRPEKDPEETKKHTQRKVDLINLKENRFQTIPVRDALSLLPESLRNYFCQVDQEAASRARELGLPARSAYQVDFSELFQKTDFCDRMRELLQVLETAYEHPVDVEFTVNCIVSDEGTLKDYRINLVQCRPFQVNLMGSGSLGILPSNISKEYLFLRSDGPIVGRSVAAPIARLVYVSSRAYTTLSEQDKYALARLIGQVAHPWESQPYGSQPASVHPEGIVMLVGPGRWGTSTPSMGVPVSFNDIKDVKVLVELALMHEGLVPDVSLGTHFFNDLVEMDMLYFAVFPERKDCLFNEAFLSYASTYLHVVPPENELWASALTVLESTEQAELRLYADATAQRALCYLVTQSPGQALPRQP</sequence>
<name>A0A7C3E8R1_9SPIR</name>
<comment type="caution">
    <text evidence="2">The sequence shown here is derived from an EMBL/GenBank/DDBJ whole genome shotgun (WGS) entry which is preliminary data.</text>
</comment>
<dbReference type="GO" id="GO:0005524">
    <property type="term" value="F:ATP binding"/>
    <property type="evidence" value="ECO:0007669"/>
    <property type="project" value="InterPro"/>
</dbReference>
<keyword evidence="2" id="KW-0418">Kinase</keyword>
<feature type="domain" description="Pyruvate phosphate dikinase AMP/ATP-binding" evidence="1">
    <location>
        <begin position="302"/>
        <end position="673"/>
    </location>
</feature>
<dbReference type="Pfam" id="PF01326">
    <property type="entry name" value="PPDK_N"/>
    <property type="match status" value="1"/>
</dbReference>
<keyword evidence="2" id="KW-0808">Transferase</keyword>
<accession>A0A7C3E8R1</accession>
<dbReference type="Gene3D" id="3.30.1490.20">
    <property type="entry name" value="ATP-grasp fold, A domain"/>
    <property type="match status" value="1"/>
</dbReference>
<dbReference type="GO" id="GO:0016301">
    <property type="term" value="F:kinase activity"/>
    <property type="evidence" value="ECO:0007669"/>
    <property type="project" value="UniProtKB-KW"/>
</dbReference>
<reference evidence="2" key="1">
    <citation type="journal article" date="2020" name="mSystems">
        <title>Genome- and Community-Level Interaction Insights into Carbon Utilization and Element Cycling Functions of Hydrothermarchaeota in Hydrothermal Sediment.</title>
        <authorList>
            <person name="Zhou Z."/>
            <person name="Liu Y."/>
            <person name="Xu W."/>
            <person name="Pan J."/>
            <person name="Luo Z.H."/>
            <person name="Li M."/>
        </authorList>
    </citation>
    <scope>NUCLEOTIDE SEQUENCE [LARGE SCALE GENOMIC DNA]</scope>
    <source>
        <strain evidence="2">SpSt-503</strain>
    </source>
</reference>
<gene>
    <name evidence="2" type="ORF">ENS59_14265</name>
</gene>
<dbReference type="InterPro" id="IPR002192">
    <property type="entry name" value="PPDK_AMP/ATP-bd"/>
</dbReference>
<evidence type="ECO:0000259" key="1">
    <source>
        <dbReference type="Pfam" id="PF01326"/>
    </source>
</evidence>
<dbReference type="EMBL" id="DSVL01000437">
    <property type="protein sequence ID" value="HFH30651.1"/>
    <property type="molecule type" value="Genomic_DNA"/>
</dbReference>